<name>A0A1I8EIT0_WUCBA</name>
<protein>
    <submittedName>
        <fullName evidence="1">Uncharacterized protein</fullName>
    </submittedName>
</protein>
<proteinExistence type="predicted"/>
<accession>A0A1I8EIT0</accession>
<dbReference type="WBParaSite" id="maker-PairedContig_237-snap-gene-0.8-mRNA-1">
    <property type="protein sequence ID" value="maker-PairedContig_237-snap-gene-0.8-mRNA-1"/>
    <property type="gene ID" value="maker-PairedContig_237-snap-gene-0.8"/>
</dbReference>
<organism evidence="1">
    <name type="scientific">Wuchereria bancrofti</name>
    <dbReference type="NCBI Taxonomy" id="6293"/>
    <lineage>
        <taxon>Eukaryota</taxon>
        <taxon>Metazoa</taxon>
        <taxon>Ecdysozoa</taxon>
        <taxon>Nematoda</taxon>
        <taxon>Chromadorea</taxon>
        <taxon>Rhabditida</taxon>
        <taxon>Spirurina</taxon>
        <taxon>Spiruromorpha</taxon>
        <taxon>Filarioidea</taxon>
        <taxon>Onchocercidae</taxon>
        <taxon>Wuchereria</taxon>
    </lineage>
</organism>
<dbReference type="AlphaFoldDB" id="A0A1I8EIT0"/>
<sequence length="82" mass="9482">MTSIRASFNREILRSDNFVDSADRYLSALKNCFDITQESIQFSDFKPALIDEKSGRVFGNGINRFIDSVDLELYVIEKSLFY</sequence>
<reference evidence="1" key="1">
    <citation type="submission" date="2016-11" db="UniProtKB">
        <authorList>
            <consortium name="WormBaseParasite"/>
        </authorList>
    </citation>
    <scope>IDENTIFICATION</scope>
    <source>
        <strain evidence="1">pt0022</strain>
    </source>
</reference>
<evidence type="ECO:0000313" key="1">
    <source>
        <dbReference type="WBParaSite" id="maker-PairedContig_237-snap-gene-0.8-mRNA-1"/>
    </source>
</evidence>
<dbReference type="STRING" id="6293.A0A1I8EIT0"/>